<reference evidence="4 5" key="1">
    <citation type="submission" date="2024-09" db="EMBL/GenBank/DDBJ databases">
        <authorList>
            <person name="Sun Q."/>
            <person name="Mori K."/>
        </authorList>
    </citation>
    <scope>NUCLEOTIDE SEQUENCE [LARGE SCALE GENOMIC DNA]</scope>
    <source>
        <strain evidence="4 5">CCM 7765</strain>
    </source>
</reference>
<proteinExistence type="predicted"/>
<name>A0ABV6HFG8_9SPHI</name>
<dbReference type="Proteomes" id="UP001589774">
    <property type="component" value="Unassembled WGS sequence"/>
</dbReference>
<dbReference type="EMBL" id="JBHLWO010000001">
    <property type="protein sequence ID" value="MFC0317628.1"/>
    <property type="molecule type" value="Genomic_DNA"/>
</dbReference>
<evidence type="ECO:0000313" key="5">
    <source>
        <dbReference type="Proteomes" id="UP001589774"/>
    </source>
</evidence>
<evidence type="ECO:0000256" key="2">
    <source>
        <dbReference type="ARBA" id="ARBA00023136"/>
    </source>
</evidence>
<gene>
    <name evidence="4" type="ORF">ACFFI0_04885</name>
</gene>
<feature type="domain" description="Bacterial surface antigen (D15)" evidence="3">
    <location>
        <begin position="102"/>
        <end position="395"/>
    </location>
</feature>
<evidence type="ECO:0000313" key="4">
    <source>
        <dbReference type="EMBL" id="MFC0317628.1"/>
    </source>
</evidence>
<evidence type="ECO:0000259" key="3">
    <source>
        <dbReference type="Pfam" id="PF01103"/>
    </source>
</evidence>
<keyword evidence="5" id="KW-1185">Reference proteome</keyword>
<comment type="caution">
    <text evidence="4">The sequence shown here is derived from an EMBL/GenBank/DDBJ whole genome shotgun (WGS) entry which is preliminary data.</text>
</comment>
<comment type="subcellular location">
    <subcellularLocation>
        <location evidence="1">Membrane</location>
    </subcellularLocation>
</comment>
<organism evidence="4 5">
    <name type="scientific">Olivibacter oleidegradans</name>
    <dbReference type="NCBI Taxonomy" id="760123"/>
    <lineage>
        <taxon>Bacteria</taxon>
        <taxon>Pseudomonadati</taxon>
        <taxon>Bacteroidota</taxon>
        <taxon>Sphingobacteriia</taxon>
        <taxon>Sphingobacteriales</taxon>
        <taxon>Sphingobacteriaceae</taxon>
        <taxon>Olivibacter</taxon>
    </lineage>
</organism>
<dbReference type="RefSeq" id="WP_130854506.1">
    <property type="nucleotide sequence ID" value="NZ_JBHLWO010000001.1"/>
</dbReference>
<sequence length="395" mass="45305">MRMLAQRFLLGTAILCLSSLNIIAQEKKPGLYQRFMNGKLMQSKLVQKFISSEKDSTRSAGFVVLPLLGYAPETGLEYGLSGIYNFYIDKSDTLIRTSSIVLQGSLTTKKQSNLKLTSDIWTKGNDYHIISEIRYKDFPFNFYGIGDQTRKADKDSLVQRLFRLRLEGEKKIVKNYYVGLGLIYENYEYNDEAPGGIYDWTPLYGKEGGKYLAFGISQLYDSRNTNIYTTKGYYARAVYHYMPDFWGGNNFEGSRLDFDLRAFFPLTPKLTLGLHATYDEYFGNVPFYLFPQLGSDEVMRGYYPGRYRDKTLMTSQAELRYRVHPRIGFTAFMGAGTVYNKKIDFSSLKPSFGGGLRYFFDLEHNSSIRIDYGIGEKRPGEPQQSAFYLSLGEAF</sequence>
<keyword evidence="2" id="KW-0472">Membrane</keyword>
<dbReference type="InterPro" id="IPR000184">
    <property type="entry name" value="Bac_surfAg_D15"/>
</dbReference>
<dbReference type="Pfam" id="PF01103">
    <property type="entry name" value="Omp85"/>
    <property type="match status" value="1"/>
</dbReference>
<dbReference type="Gene3D" id="2.40.160.50">
    <property type="entry name" value="membrane protein fhac: a member of the omp85/tpsb transporter family"/>
    <property type="match status" value="1"/>
</dbReference>
<evidence type="ECO:0000256" key="1">
    <source>
        <dbReference type="ARBA" id="ARBA00004370"/>
    </source>
</evidence>
<accession>A0ABV6HFG8</accession>
<protein>
    <submittedName>
        <fullName evidence="4">BamA/TamA family outer membrane protein</fullName>
    </submittedName>
</protein>